<dbReference type="AlphaFoldDB" id="A0A699SDV6"/>
<evidence type="ECO:0000313" key="1">
    <source>
        <dbReference type="EMBL" id="GFC95642.1"/>
    </source>
</evidence>
<organism evidence="1">
    <name type="scientific">Tanacetum cinerariifolium</name>
    <name type="common">Dalmatian daisy</name>
    <name type="synonym">Chrysanthemum cinerariifolium</name>
    <dbReference type="NCBI Taxonomy" id="118510"/>
    <lineage>
        <taxon>Eukaryota</taxon>
        <taxon>Viridiplantae</taxon>
        <taxon>Streptophyta</taxon>
        <taxon>Embryophyta</taxon>
        <taxon>Tracheophyta</taxon>
        <taxon>Spermatophyta</taxon>
        <taxon>Magnoliopsida</taxon>
        <taxon>eudicotyledons</taxon>
        <taxon>Gunneridae</taxon>
        <taxon>Pentapetalae</taxon>
        <taxon>asterids</taxon>
        <taxon>campanulids</taxon>
        <taxon>Asterales</taxon>
        <taxon>Asteraceae</taxon>
        <taxon>Asteroideae</taxon>
        <taxon>Anthemideae</taxon>
        <taxon>Anthemidinae</taxon>
        <taxon>Tanacetum</taxon>
    </lineage>
</organism>
<gene>
    <name evidence="1" type="ORF">Tci_867612</name>
</gene>
<proteinExistence type="predicted"/>
<feature type="non-terminal residue" evidence="1">
    <location>
        <position position="148"/>
    </location>
</feature>
<sequence length="148" mass="16551">MYPRFLQLIIRAQVGNLSSHTTKYSSPALTQKAADDTINIVADDVIVDDVTNVVAHVAPTPPPSLIAPPSSPPQQQQLLQPTTISMDLLHTLLETCTALTRRVNNLEQDKIAQALEIIKLKKWVRKLEKKRKLTVSGLKRLRKVRTTQ</sequence>
<dbReference type="EMBL" id="BKCJ011155571">
    <property type="protein sequence ID" value="GFC95642.1"/>
    <property type="molecule type" value="Genomic_DNA"/>
</dbReference>
<reference evidence="1" key="1">
    <citation type="journal article" date="2019" name="Sci. Rep.">
        <title>Draft genome of Tanacetum cinerariifolium, the natural source of mosquito coil.</title>
        <authorList>
            <person name="Yamashiro T."/>
            <person name="Shiraishi A."/>
            <person name="Satake H."/>
            <person name="Nakayama K."/>
        </authorList>
    </citation>
    <scope>NUCLEOTIDE SEQUENCE</scope>
</reference>
<comment type="caution">
    <text evidence="1">The sequence shown here is derived from an EMBL/GenBank/DDBJ whole genome shotgun (WGS) entry which is preliminary data.</text>
</comment>
<accession>A0A699SDV6</accession>
<protein>
    <submittedName>
        <fullName evidence="1">Uncharacterized protein</fullName>
    </submittedName>
</protein>
<name>A0A699SDV6_TANCI</name>